<evidence type="ECO:0000313" key="2">
    <source>
        <dbReference type="Proteomes" id="UP000197446"/>
    </source>
</evidence>
<accession>A0A254NF52</accession>
<organism evidence="1 2">
    <name type="scientific">Roseateles puraquae</name>
    <dbReference type="NCBI Taxonomy" id="431059"/>
    <lineage>
        <taxon>Bacteria</taxon>
        <taxon>Pseudomonadati</taxon>
        <taxon>Pseudomonadota</taxon>
        <taxon>Betaproteobacteria</taxon>
        <taxon>Burkholderiales</taxon>
        <taxon>Sphaerotilaceae</taxon>
        <taxon>Roseateles</taxon>
    </lineage>
</organism>
<keyword evidence="2" id="KW-1185">Reference proteome</keyword>
<dbReference type="Proteomes" id="UP000197446">
    <property type="component" value="Unassembled WGS sequence"/>
</dbReference>
<dbReference type="AlphaFoldDB" id="A0A254NF52"/>
<reference evidence="1 2" key="1">
    <citation type="journal article" date="2007" name="Int. J. Syst. Evol. Microbiol.">
        <title>Description of Pelomonas aquatica sp. nov. and Pelomonas puraquae sp. nov., isolated from industrial and haemodialysis water.</title>
        <authorList>
            <person name="Gomila M."/>
            <person name="Bowien B."/>
            <person name="Falsen E."/>
            <person name="Moore E.R."/>
            <person name="Lalucat J."/>
        </authorList>
    </citation>
    <scope>NUCLEOTIDE SEQUENCE [LARGE SCALE GENOMIC DNA]</scope>
    <source>
        <strain evidence="1 2">CCUG 52769</strain>
    </source>
</reference>
<dbReference type="EMBL" id="NISI01000001">
    <property type="protein sequence ID" value="OWR04937.1"/>
    <property type="molecule type" value="Genomic_DNA"/>
</dbReference>
<proteinExistence type="predicted"/>
<comment type="caution">
    <text evidence="1">The sequence shown here is derived from an EMBL/GenBank/DDBJ whole genome shotgun (WGS) entry which is preliminary data.</text>
</comment>
<protein>
    <submittedName>
        <fullName evidence="1">Uncharacterized protein</fullName>
    </submittedName>
</protein>
<evidence type="ECO:0000313" key="1">
    <source>
        <dbReference type="EMBL" id="OWR04937.1"/>
    </source>
</evidence>
<dbReference type="RefSeq" id="WP_088481151.1">
    <property type="nucleotide sequence ID" value="NZ_NISI01000001.1"/>
</dbReference>
<gene>
    <name evidence="1" type="ORF">CDO81_00100</name>
</gene>
<sequence length="173" mass="18642">MEVVAVLIGAAQFPDQFGPTIQVVVLSERPSLEGAMNSSARDPHQDHRMVWCPSAPVVQAILEGSPERQSEDGLVRTAPLVRGQQRHVRMPIHGVPAPGPQQRISPNGAYAHQRVDPVEEVVRLFAIDVVDVAPELGFGVGLHVASMLCRATRDEVFRHNASTTIAPLAARGA</sequence>
<name>A0A254NF52_9BURK</name>